<organism evidence="1 2">
    <name type="scientific">Zarea fungicola</name>
    <dbReference type="NCBI Taxonomy" id="93591"/>
    <lineage>
        <taxon>Eukaryota</taxon>
        <taxon>Fungi</taxon>
        <taxon>Dikarya</taxon>
        <taxon>Ascomycota</taxon>
        <taxon>Pezizomycotina</taxon>
        <taxon>Sordariomycetes</taxon>
        <taxon>Hypocreomycetidae</taxon>
        <taxon>Hypocreales</taxon>
        <taxon>Cordycipitaceae</taxon>
        <taxon>Zarea</taxon>
    </lineage>
</organism>
<protein>
    <submittedName>
        <fullName evidence="1">Uncharacterized protein</fullName>
    </submittedName>
</protein>
<dbReference type="Proteomes" id="UP001143910">
    <property type="component" value="Unassembled WGS sequence"/>
</dbReference>
<sequence>MRLLNIATKELEEFYGDLPAYAILSHTWTSEEITFQEKVRGTAGSKAGLRKITQFCDLVARDLPSVKYGWVDTCCIDKRSSAELSEAINSMFRWYQSSLRCYVYLQDVEISGKAQLGQDFEACRWFTRGWTLQELLAPPDLVMFDRNWAFLGNKQSLGPRISAVTGIHEDALQMDTFHTFSVACRMSWAAKRKTTRVEDLAYSLMGIFDINMPMLYGEGEKAFLRLQEEILRQYDDHSIFAWDATNVPPSVSKIGLLASHPSMFNNAANIICRPSLGNPLAITNKGLQVHLPIMGVSANPGDSLGVLSCSLHDDYTSIVGIPLERSRDSIEGYSRARAAVVFQYMQPVAIEGLFRNCSAVTLPGRNIRGLSGNAVSQCWLHYPRGQCSFVTAHPRAQWVHNESTSVSTWTFGPTEKKFLESIVVFSKMDAGAKLALRVKLRLADGLGGVTVTPIPSKIDFMNQRMLKDLCPEPADNRGQHGVHGSLDHGVQAELTKMLLRGQYVSVVQIVMKRG</sequence>
<evidence type="ECO:0000313" key="2">
    <source>
        <dbReference type="Proteomes" id="UP001143910"/>
    </source>
</evidence>
<dbReference type="EMBL" id="JANJQO010000131">
    <property type="protein sequence ID" value="KAJ2981438.1"/>
    <property type="molecule type" value="Genomic_DNA"/>
</dbReference>
<evidence type="ECO:0000313" key="1">
    <source>
        <dbReference type="EMBL" id="KAJ2981438.1"/>
    </source>
</evidence>
<accession>A0ACC1NSW7</accession>
<keyword evidence="2" id="KW-1185">Reference proteome</keyword>
<gene>
    <name evidence="1" type="ORF">NQ176_g2028</name>
</gene>
<name>A0ACC1NSW7_9HYPO</name>
<reference evidence="1" key="1">
    <citation type="submission" date="2022-08" db="EMBL/GenBank/DDBJ databases">
        <title>Genome Sequence of Lecanicillium fungicola.</title>
        <authorList>
            <person name="Buettner E."/>
        </authorList>
    </citation>
    <scope>NUCLEOTIDE SEQUENCE</scope>
    <source>
        <strain evidence="1">Babe33</strain>
    </source>
</reference>
<comment type="caution">
    <text evidence="1">The sequence shown here is derived from an EMBL/GenBank/DDBJ whole genome shotgun (WGS) entry which is preliminary data.</text>
</comment>
<proteinExistence type="predicted"/>